<evidence type="ECO:0000256" key="6">
    <source>
        <dbReference type="ARBA" id="ARBA00022968"/>
    </source>
</evidence>
<keyword evidence="7" id="KW-1133">Transmembrane helix</keyword>
<proteinExistence type="inferred from homology"/>
<dbReference type="OrthoDB" id="2139606at2759"/>
<reference evidence="12" key="1">
    <citation type="journal article" date="2023" name="Commun. Biol.">
        <title>Genome analysis of Parmales, the sister group of diatoms, reveals the evolutionary specialization of diatoms from phago-mixotrophs to photoautotrophs.</title>
        <authorList>
            <person name="Ban H."/>
            <person name="Sato S."/>
            <person name="Yoshikawa S."/>
            <person name="Yamada K."/>
            <person name="Nakamura Y."/>
            <person name="Ichinomiya M."/>
            <person name="Sato N."/>
            <person name="Blanc-Mathieu R."/>
            <person name="Endo H."/>
            <person name="Kuwata A."/>
            <person name="Ogata H."/>
        </authorList>
    </citation>
    <scope>NUCLEOTIDE SEQUENCE [LARGE SCALE GENOMIC DNA]</scope>
    <source>
        <strain evidence="12">NIES 3700</strain>
    </source>
</reference>
<evidence type="ECO:0000256" key="1">
    <source>
        <dbReference type="ARBA" id="ARBA00004323"/>
    </source>
</evidence>
<organism evidence="11 12">
    <name type="scientific">Triparma laevis f. longispina</name>
    <dbReference type="NCBI Taxonomy" id="1714387"/>
    <lineage>
        <taxon>Eukaryota</taxon>
        <taxon>Sar</taxon>
        <taxon>Stramenopiles</taxon>
        <taxon>Ochrophyta</taxon>
        <taxon>Bolidophyceae</taxon>
        <taxon>Parmales</taxon>
        <taxon>Triparmaceae</taxon>
        <taxon>Triparma</taxon>
    </lineage>
</organism>
<evidence type="ECO:0000256" key="8">
    <source>
        <dbReference type="ARBA" id="ARBA00023034"/>
    </source>
</evidence>
<dbReference type="AlphaFoldDB" id="A0A9W7FG40"/>
<sequence>MHRLAIRSTWLNPTRNPETHKYFTHKFFIALPITENLNDLLLQVILESVIYKDILINPFPDSYIKTPIKSISLFNYGVKTIGAYYILRVNDDVYIDLDIVFESIKGLVPSRVYGFFNVEGEGMRIPRPRYFGFEDNAEGQETLLKTNRAWTFLENDYFSDSVPDFCQGNAILLSQDLALKISNLKDMPWVRKERVADDILIAVTLGGGEFRRPEVGRIGYEHEGKFVRCDSGEGIWFNIHPEYFYGLLENKVEGREWCDGIDEVLCCGIQ</sequence>
<evidence type="ECO:0000256" key="3">
    <source>
        <dbReference type="ARBA" id="ARBA00022676"/>
    </source>
</evidence>
<evidence type="ECO:0000256" key="4">
    <source>
        <dbReference type="ARBA" id="ARBA00022679"/>
    </source>
</evidence>
<dbReference type="Proteomes" id="UP001165122">
    <property type="component" value="Unassembled WGS sequence"/>
</dbReference>
<keyword evidence="3 10" id="KW-0328">Glycosyltransferase</keyword>
<gene>
    <name evidence="11" type="ORF">TrLO_g7480</name>
</gene>
<keyword evidence="8 10" id="KW-0333">Golgi apparatus</keyword>
<name>A0A9W7FG40_9STRA</name>
<evidence type="ECO:0000313" key="12">
    <source>
        <dbReference type="Proteomes" id="UP001165122"/>
    </source>
</evidence>
<dbReference type="EMBL" id="BRXW01000164">
    <property type="protein sequence ID" value="GMI11532.1"/>
    <property type="molecule type" value="Genomic_DNA"/>
</dbReference>
<comment type="subcellular location">
    <subcellularLocation>
        <location evidence="1 10">Golgi apparatus membrane</location>
        <topology evidence="1 10">Single-pass type II membrane protein</topology>
    </subcellularLocation>
</comment>
<dbReference type="InterPro" id="IPR002659">
    <property type="entry name" value="Glyco_trans_31"/>
</dbReference>
<protein>
    <recommendedName>
        <fullName evidence="10">Hexosyltransferase</fullName>
        <ecNumber evidence="10">2.4.1.-</ecNumber>
    </recommendedName>
</protein>
<keyword evidence="6" id="KW-0735">Signal-anchor</keyword>
<evidence type="ECO:0000256" key="10">
    <source>
        <dbReference type="RuleBase" id="RU363063"/>
    </source>
</evidence>
<evidence type="ECO:0000256" key="7">
    <source>
        <dbReference type="ARBA" id="ARBA00022989"/>
    </source>
</evidence>
<evidence type="ECO:0000313" key="11">
    <source>
        <dbReference type="EMBL" id="GMI11532.1"/>
    </source>
</evidence>
<keyword evidence="12" id="KW-1185">Reference proteome</keyword>
<accession>A0A9W7FG40</accession>
<evidence type="ECO:0000256" key="5">
    <source>
        <dbReference type="ARBA" id="ARBA00022692"/>
    </source>
</evidence>
<dbReference type="GO" id="GO:0000139">
    <property type="term" value="C:Golgi membrane"/>
    <property type="evidence" value="ECO:0007669"/>
    <property type="project" value="UniProtKB-SubCell"/>
</dbReference>
<comment type="similarity">
    <text evidence="2 10">Belongs to the glycosyltransferase 31 family.</text>
</comment>
<keyword evidence="4" id="KW-0808">Transferase</keyword>
<dbReference type="GO" id="GO:0008378">
    <property type="term" value="F:galactosyltransferase activity"/>
    <property type="evidence" value="ECO:0007669"/>
    <property type="project" value="TreeGrafter"/>
</dbReference>
<evidence type="ECO:0000256" key="2">
    <source>
        <dbReference type="ARBA" id="ARBA00008661"/>
    </source>
</evidence>
<dbReference type="PANTHER" id="PTHR11214">
    <property type="entry name" value="BETA-1,3-N-ACETYLGLUCOSAMINYLTRANSFERASE"/>
    <property type="match status" value="1"/>
</dbReference>
<comment type="caution">
    <text evidence="11">The sequence shown here is derived from an EMBL/GenBank/DDBJ whole genome shotgun (WGS) entry which is preliminary data.</text>
</comment>
<keyword evidence="5" id="KW-0812">Transmembrane</keyword>
<evidence type="ECO:0000256" key="9">
    <source>
        <dbReference type="ARBA" id="ARBA00023136"/>
    </source>
</evidence>
<dbReference type="EC" id="2.4.1.-" evidence="10"/>
<dbReference type="PANTHER" id="PTHR11214:SF3">
    <property type="entry name" value="BETA-1,3-GALACTOSYLTRANSFERASE 6"/>
    <property type="match status" value="1"/>
</dbReference>
<keyword evidence="9" id="KW-0472">Membrane</keyword>
<dbReference type="Pfam" id="PF01762">
    <property type="entry name" value="Galactosyl_T"/>
    <property type="match status" value="1"/>
</dbReference>